<feature type="compositionally biased region" description="Basic and acidic residues" evidence="6">
    <location>
        <begin position="263"/>
        <end position="285"/>
    </location>
</feature>
<accession>A0A1Q3AWE6</accession>
<dbReference type="InterPro" id="IPR008978">
    <property type="entry name" value="HSP20-like_chaperone"/>
</dbReference>
<keyword evidence="3" id="KW-0611">Plant defense</keyword>
<comment type="caution">
    <text evidence="9">The sequence shown here is derived from an EMBL/GenBank/DDBJ whole genome shotgun (WGS) entry which is preliminary data.</text>
</comment>
<name>A0A1Q3AWE6_CEPFO</name>
<protein>
    <submittedName>
        <fullName evidence="9">HSP20 domain-containing protein</fullName>
    </submittedName>
</protein>
<keyword evidence="7" id="KW-0472">Membrane</keyword>
<dbReference type="CDD" id="cd06464">
    <property type="entry name" value="ACD_sHsps-like"/>
    <property type="match status" value="1"/>
</dbReference>
<evidence type="ECO:0000256" key="3">
    <source>
        <dbReference type="ARBA" id="ARBA00022821"/>
    </source>
</evidence>
<dbReference type="PANTHER" id="PTHR43670:SF34">
    <property type="entry name" value="HSP20-LIKE CHAPERONES SUPERFAMILY PROTEIN"/>
    <property type="match status" value="1"/>
</dbReference>
<dbReference type="PANTHER" id="PTHR43670">
    <property type="entry name" value="HEAT SHOCK PROTEIN 26"/>
    <property type="match status" value="1"/>
</dbReference>
<keyword evidence="7" id="KW-0812">Transmembrane</keyword>
<evidence type="ECO:0000256" key="2">
    <source>
        <dbReference type="ARBA" id="ARBA00022475"/>
    </source>
</evidence>
<comment type="similarity">
    <text evidence="4 5">Belongs to the small heat shock protein (HSP20) family.</text>
</comment>
<reference evidence="10" key="1">
    <citation type="submission" date="2016-04" db="EMBL/GenBank/DDBJ databases">
        <title>Cephalotus genome sequencing.</title>
        <authorList>
            <person name="Fukushima K."/>
            <person name="Hasebe M."/>
            <person name="Fang X."/>
        </authorList>
    </citation>
    <scope>NUCLEOTIDE SEQUENCE [LARGE SCALE GENOMIC DNA]</scope>
    <source>
        <strain evidence="10">cv. St1</strain>
    </source>
</reference>
<comment type="subcellular location">
    <subcellularLocation>
        <location evidence="1">Cell membrane</location>
        <topology evidence="1">Single-pass membrane protein</topology>
    </subcellularLocation>
</comment>
<keyword evidence="10" id="KW-1185">Reference proteome</keyword>
<dbReference type="InterPro" id="IPR002068">
    <property type="entry name" value="A-crystallin/Hsp20_dom"/>
</dbReference>
<dbReference type="AlphaFoldDB" id="A0A1Q3AWE6"/>
<feature type="compositionally biased region" description="Basic and acidic residues" evidence="6">
    <location>
        <begin position="344"/>
        <end position="358"/>
    </location>
</feature>
<feature type="compositionally biased region" description="Basic and acidic residues" evidence="6">
    <location>
        <begin position="414"/>
        <end position="423"/>
    </location>
</feature>
<dbReference type="Gene3D" id="2.60.40.790">
    <property type="match status" value="1"/>
</dbReference>
<keyword evidence="2" id="KW-1003">Cell membrane</keyword>
<dbReference type="Pfam" id="PF00011">
    <property type="entry name" value="HSP20"/>
    <property type="match status" value="1"/>
</dbReference>
<dbReference type="InParanoid" id="A0A1Q3AWE6"/>
<keyword evidence="7" id="KW-1133">Transmembrane helix</keyword>
<gene>
    <name evidence="9" type="ORF">CFOL_v3_03414</name>
</gene>
<feature type="region of interest" description="Disordered" evidence="6">
    <location>
        <begin position="247"/>
        <end position="459"/>
    </location>
</feature>
<dbReference type="GO" id="GO:0006952">
    <property type="term" value="P:defense response"/>
    <property type="evidence" value="ECO:0007669"/>
    <property type="project" value="UniProtKB-KW"/>
</dbReference>
<evidence type="ECO:0000256" key="1">
    <source>
        <dbReference type="ARBA" id="ARBA00004162"/>
    </source>
</evidence>
<evidence type="ECO:0000313" key="9">
    <source>
        <dbReference type="EMBL" id="GAV59883.1"/>
    </source>
</evidence>
<evidence type="ECO:0000256" key="4">
    <source>
        <dbReference type="PROSITE-ProRule" id="PRU00285"/>
    </source>
</evidence>
<sequence length="489" mass="55280">MELEVGLKMTHIKDYLTSTTDILITKDSSGPLFMSRETDNMFFLILHLKGFRREDIDIQINEVGNQIAISGKKPVQEMVLSGWIMRKKEVEMRTFKKVFRIPDGVILDKIKAKFNDEESTLTITMPKLIQGICGVEIDEVKDEQIHRKNSEEIIEEENNQPKSTKMQDIDQVVEKEVVRRYPETLQAVAEKGMEEETVESQIKNAVDQGRFEESKEVVLEKSKEPKINGKKQTDRVVEEKVNGVEYNATETAAGELQKSVGEAFEKEAKEPEGKKIEETDKDVEKSQAISEIEGSRESTKPPAATTQSEEAEAKREVDQAYRKEVLSADGTSSNEQQKMQESPEAERKQEGSNKHDGNQESIESTKTQQSEVSSPSLPQVEEKQQVEGEMPQKLPEQKSKGGVQEISKPAYGTHKTENHVIEKEEFDQEQNEDKSAGMENRKQPRSEEAQRKKSTAKKPCKLSCTLVAGSAILVSLVAIVIHFIRAKKR</sequence>
<feature type="compositionally biased region" description="Basic and acidic residues" evidence="6">
    <location>
        <begin position="431"/>
        <end position="451"/>
    </location>
</feature>
<feature type="compositionally biased region" description="Polar residues" evidence="6">
    <location>
        <begin position="329"/>
        <end position="340"/>
    </location>
</feature>
<evidence type="ECO:0000313" key="10">
    <source>
        <dbReference type="Proteomes" id="UP000187406"/>
    </source>
</evidence>
<evidence type="ECO:0000256" key="5">
    <source>
        <dbReference type="RuleBase" id="RU003616"/>
    </source>
</evidence>
<dbReference type="PROSITE" id="PS01031">
    <property type="entry name" value="SHSP"/>
    <property type="match status" value="1"/>
</dbReference>
<dbReference type="GO" id="GO:0005886">
    <property type="term" value="C:plasma membrane"/>
    <property type="evidence" value="ECO:0007669"/>
    <property type="project" value="UniProtKB-SubCell"/>
</dbReference>
<proteinExistence type="inferred from homology"/>
<dbReference type="EMBL" id="BDDD01000126">
    <property type="protein sequence ID" value="GAV59883.1"/>
    <property type="molecule type" value="Genomic_DNA"/>
</dbReference>
<evidence type="ECO:0000259" key="8">
    <source>
        <dbReference type="PROSITE" id="PS01031"/>
    </source>
</evidence>
<dbReference type="GO" id="GO:0034605">
    <property type="term" value="P:cellular response to heat"/>
    <property type="evidence" value="ECO:0007669"/>
    <property type="project" value="TreeGrafter"/>
</dbReference>
<dbReference type="SUPFAM" id="SSF49764">
    <property type="entry name" value="HSP20-like chaperones"/>
    <property type="match status" value="1"/>
</dbReference>
<dbReference type="Proteomes" id="UP000187406">
    <property type="component" value="Unassembled WGS sequence"/>
</dbReference>
<evidence type="ECO:0000256" key="7">
    <source>
        <dbReference type="SAM" id="Phobius"/>
    </source>
</evidence>
<feature type="compositionally biased region" description="Polar residues" evidence="6">
    <location>
        <begin position="359"/>
        <end position="377"/>
    </location>
</feature>
<feature type="transmembrane region" description="Helical" evidence="7">
    <location>
        <begin position="466"/>
        <end position="484"/>
    </location>
</feature>
<dbReference type="STRING" id="3775.A0A1Q3AWE6"/>
<organism evidence="9 10">
    <name type="scientific">Cephalotus follicularis</name>
    <name type="common">Albany pitcher plant</name>
    <dbReference type="NCBI Taxonomy" id="3775"/>
    <lineage>
        <taxon>Eukaryota</taxon>
        <taxon>Viridiplantae</taxon>
        <taxon>Streptophyta</taxon>
        <taxon>Embryophyta</taxon>
        <taxon>Tracheophyta</taxon>
        <taxon>Spermatophyta</taxon>
        <taxon>Magnoliopsida</taxon>
        <taxon>eudicotyledons</taxon>
        <taxon>Gunneridae</taxon>
        <taxon>Pentapetalae</taxon>
        <taxon>rosids</taxon>
        <taxon>fabids</taxon>
        <taxon>Oxalidales</taxon>
        <taxon>Cephalotaceae</taxon>
        <taxon>Cephalotus</taxon>
    </lineage>
</organism>
<evidence type="ECO:0000256" key="6">
    <source>
        <dbReference type="SAM" id="MobiDB-lite"/>
    </source>
</evidence>
<feature type="domain" description="SHSP" evidence="8">
    <location>
        <begin position="23"/>
        <end position="143"/>
    </location>
</feature>
<feature type="compositionally biased region" description="Basic and acidic residues" evidence="6">
    <location>
        <begin position="311"/>
        <end position="326"/>
    </location>
</feature>
<dbReference type="OrthoDB" id="1920188at2759"/>